<dbReference type="GO" id="GO:0044843">
    <property type="term" value="P:cell cycle G1/S phase transition"/>
    <property type="evidence" value="ECO:0007669"/>
    <property type="project" value="UniProtKB-ARBA"/>
</dbReference>
<dbReference type="InterPro" id="IPR036915">
    <property type="entry name" value="Cyclin-like_sf"/>
</dbReference>
<keyword evidence="9" id="KW-1185">Reference proteome</keyword>
<dbReference type="FunFam" id="1.10.472.10:FF:000010">
    <property type="entry name" value="G1/S-specific cyclin Cln1"/>
    <property type="match status" value="1"/>
</dbReference>
<evidence type="ECO:0000256" key="2">
    <source>
        <dbReference type="ARBA" id="ARBA00022618"/>
    </source>
</evidence>
<dbReference type="AlphaFoldDB" id="A0AAN7WJT7"/>
<evidence type="ECO:0000313" key="9">
    <source>
        <dbReference type="Proteomes" id="UP001306508"/>
    </source>
</evidence>
<accession>A0AAN7WJT7</accession>
<dbReference type="InterPro" id="IPR039361">
    <property type="entry name" value="Cyclin"/>
</dbReference>
<dbReference type="InterPro" id="IPR006671">
    <property type="entry name" value="Cyclin_N"/>
</dbReference>
<evidence type="ECO:0000256" key="3">
    <source>
        <dbReference type="ARBA" id="ARBA00023127"/>
    </source>
</evidence>
<sequence>MARRKYVKLHPNLVQSEALASDVALTCYKQGILKHYSSLQRDMSKSLNPIMIDNQPEIKWSMRPYLIDFLVELHIFFDLSPEALYIASTIADRYCSKRIVYKRHYQLLVATSLWIAAKFQDKKSKIPTLKELYLLCYQIYEPQMFIQMEKHILTTLEWSIGNIFTVYECLNIIFDQSNLFCKGKIEEDQKLFQMTSFLLDLSLYQRDYLFFNSSIRTISALLLSSTILDQTIFPDYIKLIIDTNRISPSNDMSSAIDNVELNEFLFKYIAGDKPNEGTDSKLSLDFIINDEALNNIRKCLLLYLNDIFKERVALVNSSIIKNQSDKYKISEVLFKKYEKLSIKDYLDIFISKRLEIYIHLKNLKETKEIMKKNSSYIQPWLTNSINMFIDNFAGLQEICYEDEDPLTNNPVHTSCNNTILKMGMTSLLSDISTNIPQSLRVQTPVDLSVTTPLINRFATSITPVSLRSTSSLSENSLSESISRNSSIFSQPSYRIESPNYIDTMTPVSATIPGISSVNINSNNVHGYTKPRSKTINYTSYLQFKNSTLNKHSNTRLSTGESTKQHLNSSGPPTPSVGRHKYNASFSSIGSSNLFSIDQSPVLKSDKKNHLRAEKGSLGRSKDFAAIDNWGSNETIMDSIDPLPTKYRTTRPQFKQHCKSRHTTINGILDLDQVALETTE</sequence>
<reference evidence="9" key="1">
    <citation type="submission" date="2023-07" db="EMBL/GenBank/DDBJ databases">
        <title>A draft genome of Kazachstania heterogenica Y-27499.</title>
        <authorList>
            <person name="Donic C."/>
            <person name="Kralova J.S."/>
            <person name="Fidel L."/>
            <person name="Ben-Dor S."/>
            <person name="Jung S."/>
        </authorList>
    </citation>
    <scope>NUCLEOTIDE SEQUENCE [LARGE SCALE GENOMIC DNA]</scope>
    <source>
        <strain evidence="9">Y27499</strain>
    </source>
</reference>
<comment type="caution">
    <text evidence="8">The sequence shown here is derived from an EMBL/GenBank/DDBJ whole genome shotgun (WGS) entry which is preliminary data.</text>
</comment>
<evidence type="ECO:0000256" key="6">
    <source>
        <dbReference type="SAM" id="MobiDB-lite"/>
    </source>
</evidence>
<dbReference type="Proteomes" id="UP001306508">
    <property type="component" value="Unassembled WGS sequence"/>
</dbReference>
<keyword evidence="3 5" id="KW-0195">Cyclin</keyword>
<feature type="region of interest" description="Disordered" evidence="6">
    <location>
        <begin position="548"/>
        <end position="579"/>
    </location>
</feature>
<evidence type="ECO:0000256" key="1">
    <source>
        <dbReference type="ARBA" id="ARBA00008742"/>
    </source>
</evidence>
<keyword evidence="4" id="KW-0131">Cell cycle</keyword>
<name>A0AAN7WJT7_9SACH</name>
<dbReference type="SMART" id="SM00385">
    <property type="entry name" value="CYCLIN"/>
    <property type="match status" value="1"/>
</dbReference>
<gene>
    <name evidence="8" type="ORF">RI543_003496</name>
</gene>
<evidence type="ECO:0000256" key="5">
    <source>
        <dbReference type="RuleBase" id="RU000383"/>
    </source>
</evidence>
<comment type="similarity">
    <text evidence="1 5">Belongs to the cyclin family.</text>
</comment>
<dbReference type="SUPFAM" id="SSF47954">
    <property type="entry name" value="Cyclin-like"/>
    <property type="match status" value="1"/>
</dbReference>
<dbReference type="GO" id="GO:0044772">
    <property type="term" value="P:mitotic cell cycle phase transition"/>
    <property type="evidence" value="ECO:0007669"/>
    <property type="project" value="UniProtKB-ARBA"/>
</dbReference>
<dbReference type="PANTHER" id="PTHR10177">
    <property type="entry name" value="CYCLINS"/>
    <property type="match status" value="1"/>
</dbReference>
<organism evidence="8 9">
    <name type="scientific">Arxiozyma heterogenica</name>
    <dbReference type="NCBI Taxonomy" id="278026"/>
    <lineage>
        <taxon>Eukaryota</taxon>
        <taxon>Fungi</taxon>
        <taxon>Dikarya</taxon>
        <taxon>Ascomycota</taxon>
        <taxon>Saccharomycotina</taxon>
        <taxon>Saccharomycetes</taxon>
        <taxon>Saccharomycetales</taxon>
        <taxon>Saccharomycetaceae</taxon>
        <taxon>Arxiozyma</taxon>
    </lineage>
</organism>
<dbReference type="GO" id="GO:0016538">
    <property type="term" value="F:cyclin-dependent protein serine/threonine kinase regulator activity"/>
    <property type="evidence" value="ECO:0007669"/>
    <property type="project" value="UniProtKB-ARBA"/>
</dbReference>
<dbReference type="GO" id="GO:0051301">
    <property type="term" value="P:cell division"/>
    <property type="evidence" value="ECO:0007669"/>
    <property type="project" value="UniProtKB-KW"/>
</dbReference>
<proteinExistence type="inferred from homology"/>
<protein>
    <recommendedName>
        <fullName evidence="7">Cyclin-like domain-containing protein</fullName>
    </recommendedName>
</protein>
<feature type="compositionally biased region" description="Polar residues" evidence="6">
    <location>
        <begin position="548"/>
        <end position="570"/>
    </location>
</feature>
<evidence type="ECO:0000256" key="4">
    <source>
        <dbReference type="ARBA" id="ARBA00023306"/>
    </source>
</evidence>
<dbReference type="Gene3D" id="1.10.472.10">
    <property type="entry name" value="Cyclin-like"/>
    <property type="match status" value="2"/>
</dbReference>
<evidence type="ECO:0000313" key="8">
    <source>
        <dbReference type="EMBL" id="KAK5779604.1"/>
    </source>
</evidence>
<dbReference type="EMBL" id="JAWIZZ010000047">
    <property type="protein sequence ID" value="KAK5779604.1"/>
    <property type="molecule type" value="Genomic_DNA"/>
</dbReference>
<evidence type="ECO:0000259" key="7">
    <source>
        <dbReference type="SMART" id="SM00385"/>
    </source>
</evidence>
<dbReference type="CDD" id="cd20559">
    <property type="entry name" value="CYCLIN_ScCLN_like"/>
    <property type="match status" value="1"/>
</dbReference>
<dbReference type="InterPro" id="IPR013763">
    <property type="entry name" value="Cyclin-like_dom"/>
</dbReference>
<dbReference type="Pfam" id="PF00134">
    <property type="entry name" value="Cyclin_N"/>
    <property type="match status" value="1"/>
</dbReference>
<keyword evidence="2" id="KW-0132">Cell division</keyword>
<dbReference type="GO" id="GO:0051726">
    <property type="term" value="P:regulation of cell cycle"/>
    <property type="evidence" value="ECO:0007669"/>
    <property type="project" value="UniProtKB-ARBA"/>
</dbReference>
<feature type="domain" description="Cyclin-like" evidence="7">
    <location>
        <begin position="68"/>
        <end position="154"/>
    </location>
</feature>